<name>A0A285MQU5_9FLAO</name>
<dbReference type="AlphaFoldDB" id="A0A285MQU5"/>
<evidence type="ECO:0000259" key="1">
    <source>
        <dbReference type="Pfam" id="PF21781"/>
    </source>
</evidence>
<dbReference type="Proteomes" id="UP000219048">
    <property type="component" value="Unassembled WGS sequence"/>
</dbReference>
<reference evidence="3" key="1">
    <citation type="submission" date="2017-09" db="EMBL/GenBank/DDBJ databases">
        <authorList>
            <person name="Varghese N."/>
            <person name="Submissions S."/>
        </authorList>
    </citation>
    <scope>NUCLEOTIDE SEQUENCE [LARGE SCALE GENOMIC DNA]</scope>
    <source>
        <strain evidence="3">DSM 25885</strain>
    </source>
</reference>
<sequence length="121" mass="13991">MTINQNLQHFHGSEVLYHIPLIRTHYTEGIHYLAQAADCFWLVTDTSVIARSLMGKSRFITVDFRMHDETERERTGYAASITYGDGNGLVFETQGYHLTDFPLEKIRLYFINGTLLLPSEY</sequence>
<organism evidence="2 3">
    <name type="scientific">Flagellimonas pacifica</name>
    <dbReference type="NCBI Taxonomy" id="1247520"/>
    <lineage>
        <taxon>Bacteria</taxon>
        <taxon>Pseudomonadati</taxon>
        <taxon>Bacteroidota</taxon>
        <taxon>Flavobacteriia</taxon>
        <taxon>Flavobacteriales</taxon>
        <taxon>Flavobacteriaceae</taxon>
        <taxon>Flagellimonas</taxon>
    </lineage>
</organism>
<dbReference type="InterPro" id="IPR049241">
    <property type="entry name" value="DUF6876"/>
</dbReference>
<keyword evidence="3" id="KW-1185">Reference proteome</keyword>
<feature type="domain" description="DUF6876" evidence="1">
    <location>
        <begin position="2"/>
        <end position="121"/>
    </location>
</feature>
<accession>A0A285MQU5</accession>
<dbReference type="EMBL" id="OBEH01000002">
    <property type="protein sequence ID" value="SNY99549.1"/>
    <property type="molecule type" value="Genomic_DNA"/>
</dbReference>
<proteinExistence type="predicted"/>
<dbReference type="Pfam" id="PF21781">
    <property type="entry name" value="DUF6876"/>
    <property type="match status" value="1"/>
</dbReference>
<protein>
    <recommendedName>
        <fullName evidence="1">DUF6876 domain-containing protein</fullName>
    </recommendedName>
</protein>
<gene>
    <name evidence="2" type="ORF">SAMN06265377_1360</name>
</gene>
<evidence type="ECO:0000313" key="3">
    <source>
        <dbReference type="Proteomes" id="UP000219048"/>
    </source>
</evidence>
<evidence type="ECO:0000313" key="2">
    <source>
        <dbReference type="EMBL" id="SNY99549.1"/>
    </source>
</evidence>